<feature type="transmembrane region" description="Helical" evidence="9">
    <location>
        <begin position="148"/>
        <end position="173"/>
    </location>
</feature>
<feature type="active site" evidence="9">
    <location>
        <position position="158"/>
    </location>
</feature>
<keyword evidence="5 9" id="KW-0064">Aspartyl protease</keyword>
<dbReference type="Proteomes" id="UP000317893">
    <property type="component" value="Unassembled WGS sequence"/>
</dbReference>
<feature type="active site" evidence="9">
    <location>
        <position position="144"/>
    </location>
</feature>
<keyword evidence="8 9" id="KW-0472">Membrane</keyword>
<dbReference type="GO" id="GO:0005886">
    <property type="term" value="C:plasma membrane"/>
    <property type="evidence" value="ECO:0007669"/>
    <property type="project" value="UniProtKB-SubCell"/>
</dbReference>
<evidence type="ECO:0000313" key="13">
    <source>
        <dbReference type="Proteomes" id="UP000317893"/>
    </source>
</evidence>
<dbReference type="OrthoDB" id="4308908at2"/>
<keyword evidence="3 9" id="KW-0645">Protease</keyword>
<feature type="transmembrane region" description="Helical" evidence="9">
    <location>
        <begin position="75"/>
        <end position="100"/>
    </location>
</feature>
<evidence type="ECO:0000256" key="9">
    <source>
        <dbReference type="HAMAP-Rule" id="MF_00161"/>
    </source>
</evidence>
<dbReference type="PRINTS" id="PR00781">
    <property type="entry name" value="LIPOSIGPTASE"/>
</dbReference>
<dbReference type="EC" id="3.4.23.36" evidence="9"/>
<dbReference type="GO" id="GO:0004190">
    <property type="term" value="F:aspartic-type endopeptidase activity"/>
    <property type="evidence" value="ECO:0007669"/>
    <property type="project" value="UniProtKB-UniRule"/>
</dbReference>
<dbReference type="PROSITE" id="PS00855">
    <property type="entry name" value="SPASE_II"/>
    <property type="match status" value="1"/>
</dbReference>
<evidence type="ECO:0000256" key="6">
    <source>
        <dbReference type="ARBA" id="ARBA00022801"/>
    </source>
</evidence>
<dbReference type="AlphaFoldDB" id="A0A542E6Q7"/>
<reference evidence="12 13" key="1">
    <citation type="submission" date="2019-06" db="EMBL/GenBank/DDBJ databases">
        <title>Sequencing the genomes of 1000 actinobacteria strains.</title>
        <authorList>
            <person name="Klenk H.-P."/>
        </authorList>
    </citation>
    <scope>NUCLEOTIDE SEQUENCE [LARGE SCALE GENOMIC DNA]</scope>
    <source>
        <strain evidence="12 13">DSM 18607</strain>
    </source>
</reference>
<name>A0A542E6Q7_9MICO</name>
<proteinExistence type="inferred from homology"/>
<comment type="pathway">
    <text evidence="9">Protein modification; lipoprotein biosynthesis (signal peptide cleavage).</text>
</comment>
<dbReference type="HAMAP" id="MF_00161">
    <property type="entry name" value="LspA"/>
    <property type="match status" value="1"/>
</dbReference>
<comment type="function">
    <text evidence="9 10">This protein specifically catalyzes the removal of signal peptides from prolipoproteins.</text>
</comment>
<dbReference type="NCBIfam" id="TIGR00077">
    <property type="entry name" value="lspA"/>
    <property type="match status" value="1"/>
</dbReference>
<evidence type="ECO:0000256" key="7">
    <source>
        <dbReference type="ARBA" id="ARBA00022989"/>
    </source>
</evidence>
<dbReference type="EMBL" id="VFMN01000001">
    <property type="protein sequence ID" value="TQJ11017.1"/>
    <property type="molecule type" value="Genomic_DNA"/>
</dbReference>
<dbReference type="UniPathway" id="UPA00665"/>
<protein>
    <recommendedName>
        <fullName evidence="9">Lipoprotein signal peptidase</fullName>
        <ecNumber evidence="9">3.4.23.36</ecNumber>
    </recommendedName>
    <alternativeName>
        <fullName evidence="9">Prolipoprotein signal peptidase</fullName>
    </alternativeName>
    <alternativeName>
        <fullName evidence="9">Signal peptidase II</fullName>
        <shortName evidence="9">SPase II</shortName>
    </alternativeName>
</protein>
<keyword evidence="7 9" id="KW-1133">Transmembrane helix</keyword>
<evidence type="ECO:0000256" key="10">
    <source>
        <dbReference type="RuleBase" id="RU000594"/>
    </source>
</evidence>
<gene>
    <name evidence="9" type="primary">lspA</name>
    <name evidence="12" type="ORF">FB458_4165</name>
</gene>
<keyword evidence="13" id="KW-1185">Reference proteome</keyword>
<evidence type="ECO:0000256" key="3">
    <source>
        <dbReference type="ARBA" id="ARBA00022670"/>
    </source>
</evidence>
<evidence type="ECO:0000256" key="1">
    <source>
        <dbReference type="ARBA" id="ARBA00006139"/>
    </source>
</evidence>
<dbReference type="InterPro" id="IPR001872">
    <property type="entry name" value="Peptidase_A8"/>
</dbReference>
<evidence type="ECO:0000256" key="5">
    <source>
        <dbReference type="ARBA" id="ARBA00022750"/>
    </source>
</evidence>
<evidence type="ECO:0000256" key="8">
    <source>
        <dbReference type="ARBA" id="ARBA00023136"/>
    </source>
</evidence>
<comment type="subcellular location">
    <subcellularLocation>
        <location evidence="9">Cell membrane</location>
        <topology evidence="9">Multi-pass membrane protein</topology>
    </subcellularLocation>
</comment>
<keyword evidence="2 9" id="KW-1003">Cell membrane</keyword>
<dbReference type="RefSeq" id="WP_141850161.1">
    <property type="nucleotide sequence ID" value="NZ_BAAAPR010000018.1"/>
</dbReference>
<comment type="catalytic activity">
    <reaction evidence="9 10">
        <text>Release of signal peptides from bacterial membrane prolipoproteins. Hydrolyzes -Xaa-Yaa-Zaa-|-(S,diacylglyceryl)Cys-, in which Xaa is hydrophobic (preferably Leu), and Yaa (Ala or Ser) and Zaa (Gly or Ala) have small, neutral side chains.</text>
        <dbReference type="EC" id="3.4.23.36"/>
    </reaction>
</comment>
<keyword evidence="4 9" id="KW-0812">Transmembrane</keyword>
<sequence>MDEPQDDAVRPATDASGPAPDLVRRRRLTLLLAVIAAVAYVLDQLTKLWAVAALGDGLPRPLLGSLLRLQLIRNPGAAFSLGTGSTWVLTVVAVVVLVVIVRFSRRLGSLGWAWAFGLLLGGALGNLTDRLVREPGFGRGHVVDFIDYYDLFIGNVADIAIVAAAVLIALLALRGIGVDGRREGRTEREPADG</sequence>
<organism evidence="12 13">
    <name type="scientific">Lapillicoccus jejuensis</name>
    <dbReference type="NCBI Taxonomy" id="402171"/>
    <lineage>
        <taxon>Bacteria</taxon>
        <taxon>Bacillati</taxon>
        <taxon>Actinomycetota</taxon>
        <taxon>Actinomycetes</taxon>
        <taxon>Micrococcales</taxon>
        <taxon>Intrasporangiaceae</taxon>
        <taxon>Lapillicoccus</taxon>
    </lineage>
</organism>
<keyword evidence="6 9" id="KW-0378">Hydrolase</keyword>
<dbReference type="PANTHER" id="PTHR33695">
    <property type="entry name" value="LIPOPROTEIN SIGNAL PEPTIDASE"/>
    <property type="match status" value="1"/>
</dbReference>
<dbReference type="Pfam" id="PF01252">
    <property type="entry name" value="Peptidase_A8"/>
    <property type="match status" value="1"/>
</dbReference>
<feature type="transmembrane region" description="Helical" evidence="9">
    <location>
        <begin position="107"/>
        <end position="128"/>
    </location>
</feature>
<feature type="transmembrane region" description="Helical" evidence="9">
    <location>
        <begin position="30"/>
        <end position="55"/>
    </location>
</feature>
<comment type="caution">
    <text evidence="12">The sequence shown here is derived from an EMBL/GenBank/DDBJ whole genome shotgun (WGS) entry which is preliminary data.</text>
</comment>
<accession>A0A542E6Q7</accession>
<evidence type="ECO:0000256" key="11">
    <source>
        <dbReference type="RuleBase" id="RU004181"/>
    </source>
</evidence>
<dbReference type="PANTHER" id="PTHR33695:SF1">
    <property type="entry name" value="LIPOPROTEIN SIGNAL PEPTIDASE"/>
    <property type="match status" value="1"/>
</dbReference>
<dbReference type="GO" id="GO:0006508">
    <property type="term" value="P:proteolysis"/>
    <property type="evidence" value="ECO:0007669"/>
    <property type="project" value="UniProtKB-KW"/>
</dbReference>
<evidence type="ECO:0000313" key="12">
    <source>
        <dbReference type="EMBL" id="TQJ11017.1"/>
    </source>
</evidence>
<evidence type="ECO:0000256" key="4">
    <source>
        <dbReference type="ARBA" id="ARBA00022692"/>
    </source>
</evidence>
<comment type="similarity">
    <text evidence="1 9 11">Belongs to the peptidase A8 family.</text>
</comment>
<evidence type="ECO:0000256" key="2">
    <source>
        <dbReference type="ARBA" id="ARBA00022475"/>
    </source>
</evidence>